<keyword evidence="2" id="KW-1185">Reference proteome</keyword>
<dbReference type="Proteomes" id="UP000467214">
    <property type="component" value="Unassembled WGS sequence"/>
</dbReference>
<gene>
    <name evidence="1" type="ORF">GQF02_10245</name>
</gene>
<accession>A0A845BXW7</accession>
<dbReference type="Pfam" id="PF07209">
    <property type="entry name" value="DUF1415"/>
    <property type="match status" value="1"/>
</dbReference>
<dbReference type="EMBL" id="WSSB01000008">
    <property type="protein sequence ID" value="MXR37353.1"/>
    <property type="molecule type" value="Genomic_DNA"/>
</dbReference>
<evidence type="ECO:0000313" key="2">
    <source>
        <dbReference type="Proteomes" id="UP000467214"/>
    </source>
</evidence>
<proteinExistence type="predicted"/>
<dbReference type="AlphaFoldDB" id="A0A845BXW7"/>
<sequence length="181" mass="19890">MSHEDVIAATRLWLEKAVIGLDLCPFARKVYLENRVRLVVSDARHLDGFLEDLDRELALLAQTPASEIDTTLLIHPTLFSDFIDFNDVLLLADEAISEQALDGVLQVANFHPDFQFDGCEPDDMVNYVNRAPFATLHLLRDASVDAAVAEEAGADAIAERNSATLEKLGHAGWLALGLGKH</sequence>
<comment type="caution">
    <text evidence="1">The sequence shown here is derived from an EMBL/GenBank/DDBJ whole genome shotgun (WGS) entry which is preliminary data.</text>
</comment>
<evidence type="ECO:0000313" key="1">
    <source>
        <dbReference type="EMBL" id="MXR37353.1"/>
    </source>
</evidence>
<dbReference type="InterPro" id="IPR009858">
    <property type="entry name" value="DUF1415"/>
</dbReference>
<dbReference type="RefSeq" id="WP_160796873.1">
    <property type="nucleotide sequence ID" value="NZ_WSSB01000008.1"/>
</dbReference>
<protein>
    <submittedName>
        <fullName evidence="1">DUF1415 family protein</fullName>
    </submittedName>
</protein>
<name>A0A845BXW7_9NEIS</name>
<reference evidence="1 2" key="1">
    <citation type="submission" date="2019-12" db="EMBL/GenBank/DDBJ databases">
        <title>Neisseriaceae gen. nov. sp. Genome sequencing and assembly.</title>
        <authorList>
            <person name="Liu Z."/>
            <person name="Li A."/>
        </authorList>
    </citation>
    <scope>NUCLEOTIDE SEQUENCE [LARGE SCALE GENOMIC DNA]</scope>
    <source>
        <strain evidence="1 2">B2N2-7</strain>
    </source>
</reference>
<organism evidence="1 2">
    <name type="scientific">Craterilacuibacter sinensis</name>
    <dbReference type="NCBI Taxonomy" id="2686017"/>
    <lineage>
        <taxon>Bacteria</taxon>
        <taxon>Pseudomonadati</taxon>
        <taxon>Pseudomonadota</taxon>
        <taxon>Betaproteobacteria</taxon>
        <taxon>Neisseriales</taxon>
        <taxon>Neisseriaceae</taxon>
        <taxon>Craterilacuibacter</taxon>
    </lineage>
</organism>